<dbReference type="InterPro" id="IPR014031">
    <property type="entry name" value="Ketoacyl_synth_C"/>
</dbReference>
<dbReference type="InterPro" id="IPR016035">
    <property type="entry name" value="Acyl_Trfase/lysoPLipase"/>
</dbReference>
<keyword evidence="1" id="KW-0596">Phosphopantetheine</keyword>
<evidence type="ECO:0000256" key="6">
    <source>
        <dbReference type="ARBA" id="ARBA00023268"/>
    </source>
</evidence>
<dbReference type="SUPFAM" id="SSF52151">
    <property type="entry name" value="FabD/lysophospholipase-like"/>
    <property type="match status" value="1"/>
</dbReference>
<gene>
    <name evidence="10" type="primary">ppsE</name>
    <name evidence="10" type="ORF">CA13_35720</name>
</gene>
<dbReference type="SUPFAM" id="SSF55048">
    <property type="entry name" value="Probable ACP-binding domain of malonyl-CoA ACP transacylase"/>
    <property type="match status" value="1"/>
</dbReference>
<organism evidence="10 11">
    <name type="scientific">Novipirellula herctigrandis</name>
    <dbReference type="NCBI Taxonomy" id="2527986"/>
    <lineage>
        <taxon>Bacteria</taxon>
        <taxon>Pseudomonadati</taxon>
        <taxon>Planctomycetota</taxon>
        <taxon>Planctomycetia</taxon>
        <taxon>Pirellulales</taxon>
        <taxon>Pirellulaceae</taxon>
        <taxon>Novipirellula</taxon>
    </lineage>
</organism>
<dbReference type="Pfam" id="PF00550">
    <property type="entry name" value="PP-binding"/>
    <property type="match status" value="1"/>
</dbReference>
<evidence type="ECO:0000256" key="1">
    <source>
        <dbReference type="ARBA" id="ARBA00022450"/>
    </source>
</evidence>
<dbReference type="InterPro" id="IPR014030">
    <property type="entry name" value="Ketoacyl_synth_N"/>
</dbReference>
<feature type="domain" description="Ketosynthase family 3 (KS3)" evidence="9">
    <location>
        <begin position="701"/>
        <end position="1133"/>
    </location>
</feature>
<dbReference type="Gene3D" id="3.30.70.250">
    <property type="entry name" value="Malonyl-CoA ACP transacylase, ACP-binding"/>
    <property type="match status" value="1"/>
</dbReference>
<dbReference type="NCBIfam" id="TIGR01686">
    <property type="entry name" value="FkbH"/>
    <property type="match status" value="1"/>
</dbReference>
<dbReference type="Pfam" id="PF02801">
    <property type="entry name" value="Ketoacyl-synt_C"/>
    <property type="match status" value="1"/>
</dbReference>
<feature type="region of interest" description="Disordered" evidence="7">
    <location>
        <begin position="1588"/>
        <end position="1618"/>
    </location>
</feature>
<dbReference type="InterPro" id="IPR036736">
    <property type="entry name" value="ACP-like_sf"/>
</dbReference>
<evidence type="ECO:0000256" key="3">
    <source>
        <dbReference type="ARBA" id="ARBA00022679"/>
    </source>
</evidence>
<dbReference type="PANTHER" id="PTHR43775:SF51">
    <property type="entry name" value="INACTIVE PHENOLPHTHIOCEROL SYNTHESIS POLYKETIDE SYNTHASE TYPE I PKS1-RELATED"/>
    <property type="match status" value="1"/>
</dbReference>
<dbReference type="PANTHER" id="PTHR43775">
    <property type="entry name" value="FATTY ACID SYNTHASE"/>
    <property type="match status" value="1"/>
</dbReference>
<dbReference type="InterPro" id="IPR016039">
    <property type="entry name" value="Thiolase-like"/>
</dbReference>
<proteinExistence type="predicted"/>
<keyword evidence="10" id="KW-0012">Acyltransferase</keyword>
<dbReference type="Proteomes" id="UP000315010">
    <property type="component" value="Unassembled WGS sequence"/>
</dbReference>
<dbReference type="SUPFAM" id="SSF47336">
    <property type="entry name" value="ACP-like"/>
    <property type="match status" value="1"/>
</dbReference>
<keyword evidence="6" id="KW-0511">Multifunctional enzyme</keyword>
<dbReference type="FunFam" id="3.40.47.10:FF:000042">
    <property type="entry name" value="Polyketide synthase Pks13"/>
    <property type="match status" value="1"/>
</dbReference>
<dbReference type="SUPFAM" id="SSF56784">
    <property type="entry name" value="HAD-like"/>
    <property type="match status" value="1"/>
</dbReference>
<accession>A0A5C5Z5L1</accession>
<dbReference type="Gene3D" id="3.40.366.10">
    <property type="entry name" value="Malonyl-Coenzyme A Acyl Carrier Protein, domain 2"/>
    <property type="match status" value="1"/>
</dbReference>
<evidence type="ECO:0000256" key="2">
    <source>
        <dbReference type="ARBA" id="ARBA00022553"/>
    </source>
</evidence>
<dbReference type="SMART" id="SM00823">
    <property type="entry name" value="PKS_PP"/>
    <property type="match status" value="1"/>
</dbReference>
<dbReference type="InterPro" id="IPR020841">
    <property type="entry name" value="PKS_Beta-ketoAc_synthase_dom"/>
</dbReference>
<dbReference type="CDD" id="cd00833">
    <property type="entry name" value="PKS"/>
    <property type="match status" value="1"/>
</dbReference>
<dbReference type="OrthoDB" id="219272at2"/>
<keyword evidence="11" id="KW-1185">Reference proteome</keyword>
<comment type="caution">
    <text evidence="10">The sequence shown here is derived from an EMBL/GenBank/DDBJ whole genome shotgun (WGS) entry which is preliminary data.</text>
</comment>
<dbReference type="InterPro" id="IPR010033">
    <property type="entry name" value="HAD_SF_ppase_IIIC"/>
</dbReference>
<dbReference type="InterPro" id="IPR036514">
    <property type="entry name" value="SGNH_hydro_sf"/>
</dbReference>
<evidence type="ECO:0000313" key="10">
    <source>
        <dbReference type="EMBL" id="TWT82111.1"/>
    </source>
</evidence>
<evidence type="ECO:0000256" key="4">
    <source>
        <dbReference type="ARBA" id="ARBA00022832"/>
    </source>
</evidence>
<dbReference type="NCBIfam" id="TIGR01681">
    <property type="entry name" value="HAD-SF-IIIC"/>
    <property type="match status" value="1"/>
</dbReference>
<dbReference type="InterPro" id="IPR018201">
    <property type="entry name" value="Ketoacyl_synth_AS"/>
</dbReference>
<dbReference type="InterPro" id="IPR050091">
    <property type="entry name" value="PKS_NRPS_Biosynth_Enz"/>
</dbReference>
<dbReference type="InterPro" id="IPR020806">
    <property type="entry name" value="PKS_PP-bd"/>
</dbReference>
<dbReference type="Gene3D" id="3.30.70.3290">
    <property type="match status" value="1"/>
</dbReference>
<evidence type="ECO:0000313" key="11">
    <source>
        <dbReference type="Proteomes" id="UP000315010"/>
    </source>
</evidence>
<dbReference type="EC" id="2.3.1.41" evidence="10"/>
<dbReference type="PROSITE" id="PS00606">
    <property type="entry name" value="KS3_1"/>
    <property type="match status" value="1"/>
</dbReference>
<keyword evidence="3 10" id="KW-0808">Transferase</keyword>
<dbReference type="SMART" id="SM00825">
    <property type="entry name" value="PKS_KS"/>
    <property type="match status" value="1"/>
</dbReference>
<dbReference type="InterPro" id="IPR001227">
    <property type="entry name" value="Ac_transferase_dom_sf"/>
</dbReference>
<dbReference type="GO" id="GO:0031177">
    <property type="term" value="F:phosphopantetheine binding"/>
    <property type="evidence" value="ECO:0007669"/>
    <property type="project" value="InterPro"/>
</dbReference>
<keyword evidence="4" id="KW-0276">Fatty acid metabolism</keyword>
<dbReference type="InterPro" id="IPR032821">
    <property type="entry name" value="PKS_assoc"/>
</dbReference>
<protein>
    <submittedName>
        <fullName evidence="10">Phthiocerol synthesis polyketide synthase type I PpsE</fullName>
        <ecNumber evidence="10">2.3.1.41</ecNumber>
    </submittedName>
</protein>
<dbReference type="InterPro" id="IPR036412">
    <property type="entry name" value="HAD-like_sf"/>
</dbReference>
<feature type="region of interest" description="Disordered" evidence="7">
    <location>
        <begin position="676"/>
        <end position="700"/>
    </location>
</feature>
<dbReference type="PROSITE" id="PS50075">
    <property type="entry name" value="CARRIER"/>
    <property type="match status" value="1"/>
</dbReference>
<dbReference type="SUPFAM" id="SSF53901">
    <property type="entry name" value="Thiolase-like"/>
    <property type="match status" value="1"/>
</dbReference>
<dbReference type="Pfam" id="PF00698">
    <property type="entry name" value="Acyl_transf_1"/>
    <property type="match status" value="1"/>
</dbReference>
<dbReference type="GO" id="GO:0004312">
    <property type="term" value="F:fatty acid synthase activity"/>
    <property type="evidence" value="ECO:0007669"/>
    <property type="project" value="TreeGrafter"/>
</dbReference>
<name>A0A5C5Z5L1_9BACT</name>
<dbReference type="Pfam" id="PF00109">
    <property type="entry name" value="ketoacyl-synt"/>
    <property type="match status" value="1"/>
</dbReference>
<evidence type="ECO:0000259" key="9">
    <source>
        <dbReference type="PROSITE" id="PS52004"/>
    </source>
</evidence>
<dbReference type="Gene3D" id="1.10.1200.10">
    <property type="entry name" value="ACP-like"/>
    <property type="match status" value="1"/>
</dbReference>
<feature type="domain" description="Carrier" evidence="8">
    <location>
        <begin position="602"/>
        <end position="677"/>
    </location>
</feature>
<dbReference type="InterPro" id="IPR023214">
    <property type="entry name" value="HAD_sf"/>
</dbReference>
<feature type="compositionally biased region" description="Basic and acidic residues" evidence="7">
    <location>
        <begin position="1609"/>
        <end position="1618"/>
    </location>
</feature>
<sequence length="1647" mass="180943">MEARLNEAVLAISATFTAEPIRLPLSVWLRDLNQPFTVKFAAYNQVIQSLIDPRSLLVKDAGGFNVLLIRLQDWTQSSIEGLVERGNEFSQKVREFATQSSSPTLICFCPDSPDAPEQVSQITRQVELQITAELADVVGLYLTSTRELMDTYPVNDYFDKVADRTGHVPYTRPFYASLGTMITRRIHAILRPPTKVVVLDCDNTLWSGACGELGSRGVEVGEPFRNLQRQMLDLRANGMLLALCSKNHEQDVWDVFEQNPSMLLRREHIAASEINWKPKSENLRQLASKLGLGLDSFLLLDDNHIEIAEVRSRCPSVLAIQVPSPNRIPSFLRHVWALDRPKITTDDRGRADGYLAELQRRDVRQSSVSLRQFLMDLELVVRFEQVNETNLERMSQLTQRTNQFNSSLLRRTGPELRALVSSSEYFAFAVDVSDKFGDYGFVGLMLCRQQERSLLVDSFLLSCRALGRGVEHHMMRRLGELALELNLSEVTFPFVSGERNTPAAIFLESLGEGFGSQSLQGIEYCFPSALLRQLDPLSAAESGQSEGQHTAVSVATVDSTPSSGDSEVLSRIATDFQSVEQIQNYLATFAEPRPDLSVSYVTPANEIETKLSRICSEVLNICQVGTDDSLHDLGGTSLHVVQIHSQIVQQLGTEIPITELYTLSTIREIANRLQGTDKTRMTSPAPALSMPQNDSQHRNSSDGIAVIGMAGRFPGADNVAQFWENLINGVNSITEISDEELNLPPDSPLRKHPGLVRKAATVNDADKFDARFFGIFPKEAQVMDPQHRLMLETCWHALEDAGYCPDAVDASVGVFAGCYMNTYTLASLASNPKLLESLANSFHGGDLLTELGNDKDYLATRVSFLLNLRGPSMTVQTACSTSLVAVVQACQALQLYQCEMALAGGSTLKLPQKRGYLYSDGGMVSPDGVCRTFDADARGTVFGEGVGAVLLKRVEDAVADGDPIYGVIRGWGINNDGHSKMGYTAPSVEGQSEAIRMAHRKAGISADSISYVEAHGTGTALGDPIEVASLTKAFRETTDRNQYCAIGSLKTNIGHLDVAAGVTGIIKICQSMHHGKIPASLNFNRPNPNIDFESTPFYVATKQQEWKSNGTPRRAGLSSFGVGGTNAHVVLEEAPVEQPSAPARGPQLLMLSARSQETLDAITADLAGALKQQPELNLADVAYTLAVGRKAQNYSRIFVADTLAEAQELLCELKSGSVFTRHQVRRGVPVSFMFPGQGAQHVNMARGLYESDSVFRAHFDECCELLEPHIGFDLKSKLFVTESAAASSEVNQTTIAQPAIFTVSYSLAKRFENLGIVPEKMIGHSVGEFVAACLAGVFSLPDALRLIAFRAKSMQALPAGSMLAVRLTEPEITERLVGTNVELAAINGPSLCVVAGPSEAVEQLREKLESDEVVCRPLHTSHAFHSEMMQPAVEPMAELLRALELSPPKTPIVSSVTGEMLTSAQAIDPLYWSMHLRKTVRFTDAVERLLTESESSLLEVGAGQTLSTLARQHPAFPAKRTVLSSLPHAKLSASAATHFMSTLGRLWQSGTNIDWESLFGEVPRKRVHLPTYRFERKRFWFDENTQGDNTNVEISPPETPQAAKMVNDQADRDTDNRVTDGEQDEIIEQVIKQQLHLMKQQLAVWNS</sequence>
<dbReference type="InterPro" id="IPR014043">
    <property type="entry name" value="Acyl_transferase_dom"/>
</dbReference>
<dbReference type="EMBL" id="SJPJ01000001">
    <property type="protein sequence ID" value="TWT82111.1"/>
    <property type="molecule type" value="Genomic_DNA"/>
</dbReference>
<dbReference type="Gene3D" id="3.40.50.1110">
    <property type="entry name" value="SGNH hydrolase"/>
    <property type="match status" value="1"/>
</dbReference>
<dbReference type="GO" id="GO:0016788">
    <property type="term" value="F:hydrolase activity, acting on ester bonds"/>
    <property type="evidence" value="ECO:0007669"/>
    <property type="project" value="UniProtKB-ARBA"/>
</dbReference>
<dbReference type="GO" id="GO:0006633">
    <property type="term" value="P:fatty acid biosynthetic process"/>
    <property type="evidence" value="ECO:0007669"/>
    <property type="project" value="InterPro"/>
</dbReference>
<dbReference type="PROSITE" id="PS52004">
    <property type="entry name" value="KS3_2"/>
    <property type="match status" value="1"/>
</dbReference>
<dbReference type="GO" id="GO:0004315">
    <property type="term" value="F:3-oxoacyl-[acyl-carrier-protein] synthase activity"/>
    <property type="evidence" value="ECO:0007669"/>
    <property type="project" value="UniProtKB-EC"/>
</dbReference>
<evidence type="ECO:0000256" key="7">
    <source>
        <dbReference type="SAM" id="MobiDB-lite"/>
    </source>
</evidence>
<dbReference type="InterPro" id="IPR010037">
    <property type="entry name" value="FkbH_domain"/>
</dbReference>
<dbReference type="InterPro" id="IPR009081">
    <property type="entry name" value="PP-bd_ACP"/>
</dbReference>
<reference evidence="10 11" key="1">
    <citation type="submission" date="2019-02" db="EMBL/GenBank/DDBJ databases">
        <title>Deep-cultivation of Planctomycetes and their phenomic and genomic characterization uncovers novel biology.</title>
        <authorList>
            <person name="Wiegand S."/>
            <person name="Jogler M."/>
            <person name="Boedeker C."/>
            <person name="Pinto D."/>
            <person name="Vollmers J."/>
            <person name="Rivas-Marin E."/>
            <person name="Kohn T."/>
            <person name="Peeters S.H."/>
            <person name="Heuer A."/>
            <person name="Rast P."/>
            <person name="Oberbeckmann S."/>
            <person name="Bunk B."/>
            <person name="Jeske O."/>
            <person name="Meyerdierks A."/>
            <person name="Storesund J.E."/>
            <person name="Kallscheuer N."/>
            <person name="Luecker S."/>
            <person name="Lage O.M."/>
            <person name="Pohl T."/>
            <person name="Merkel B.J."/>
            <person name="Hornburger P."/>
            <person name="Mueller R.-W."/>
            <person name="Bruemmer F."/>
            <person name="Labrenz M."/>
            <person name="Spormann A.M."/>
            <person name="Op Den Camp H."/>
            <person name="Overmann J."/>
            <person name="Amann R."/>
            <person name="Jetten M.S.M."/>
            <person name="Mascher T."/>
            <person name="Medema M.H."/>
            <person name="Devos D.P."/>
            <person name="Kaster A.-K."/>
            <person name="Ovreas L."/>
            <person name="Rohde M."/>
            <person name="Galperin M.Y."/>
            <person name="Jogler C."/>
        </authorList>
    </citation>
    <scope>NUCLEOTIDE SEQUENCE [LARGE SCALE GENOMIC DNA]</scope>
    <source>
        <strain evidence="10 11">CA13</strain>
    </source>
</reference>
<keyword evidence="5" id="KW-0443">Lipid metabolism</keyword>
<dbReference type="Gene3D" id="3.40.47.10">
    <property type="match status" value="1"/>
</dbReference>
<evidence type="ECO:0000256" key="5">
    <source>
        <dbReference type="ARBA" id="ARBA00023098"/>
    </source>
</evidence>
<dbReference type="InterPro" id="IPR016036">
    <property type="entry name" value="Malonyl_transacylase_ACP-bd"/>
</dbReference>
<evidence type="ECO:0000259" key="8">
    <source>
        <dbReference type="PROSITE" id="PS50075"/>
    </source>
</evidence>
<dbReference type="Pfam" id="PF16197">
    <property type="entry name" value="KAsynt_C_assoc"/>
    <property type="match status" value="1"/>
</dbReference>
<keyword evidence="2" id="KW-0597">Phosphoprotein</keyword>
<dbReference type="Gene3D" id="3.40.50.1000">
    <property type="entry name" value="HAD superfamily/HAD-like"/>
    <property type="match status" value="1"/>
</dbReference>
<dbReference type="SMART" id="SM00827">
    <property type="entry name" value="PKS_AT"/>
    <property type="match status" value="1"/>
</dbReference>